<dbReference type="Gene3D" id="3.40.50.150">
    <property type="entry name" value="Vaccinia Virus protein VP39"/>
    <property type="match status" value="1"/>
</dbReference>
<reference evidence="2" key="1">
    <citation type="submission" date="2021-07" db="EMBL/GenBank/DDBJ databases">
        <authorList>
            <person name="Durling M."/>
        </authorList>
    </citation>
    <scope>NUCLEOTIDE SEQUENCE</scope>
</reference>
<proteinExistence type="predicted"/>
<evidence type="ECO:0000313" key="3">
    <source>
        <dbReference type="Proteomes" id="UP000696280"/>
    </source>
</evidence>
<dbReference type="SUPFAM" id="SSF53335">
    <property type="entry name" value="S-adenosyl-L-methionine-dependent methyltransferases"/>
    <property type="match status" value="1"/>
</dbReference>
<dbReference type="CDD" id="cd02440">
    <property type="entry name" value="AdoMet_MTases"/>
    <property type="match status" value="1"/>
</dbReference>
<evidence type="ECO:0000259" key="1">
    <source>
        <dbReference type="Pfam" id="PF08242"/>
    </source>
</evidence>
<dbReference type="OrthoDB" id="66144at2759"/>
<sequence>MPPIKNHIIPVDKEGKQILLPISRTLKMASSARPIQSVSTLDLYNRWAQVYDTDGNILQAIDDLLIPDLLTQAFQILSSDGPDTKTPTPITITELGCGTGRNTLKLLHPSLPIPIHTINALDLSPAMLTKATQRTTSFLSSLPEDHSKPSLNFQGFNALSPPPSLLNDLKAKADLVLSTLVLEHIPLSLFFRTCRGFLKPGGVLVMSNMHAEMGKRSQAGFLSEEGIKVQGESFVYEVEEVVGVAREEGFNILGEVKERGVEEGDLGGVVGERGGKWMGVRVWFGGVFRLGGVGMGC</sequence>
<gene>
    <name evidence="2" type="ORF">HYFRA_00000046</name>
</gene>
<accession>A0A9N9PS77</accession>
<dbReference type="Pfam" id="PF08242">
    <property type="entry name" value="Methyltransf_12"/>
    <property type="match status" value="1"/>
</dbReference>
<comment type="caution">
    <text evidence="2">The sequence shown here is derived from an EMBL/GenBank/DDBJ whole genome shotgun (WGS) entry which is preliminary data.</text>
</comment>
<name>A0A9N9PS77_9HELO</name>
<keyword evidence="3" id="KW-1185">Reference proteome</keyword>
<dbReference type="PANTHER" id="PTHR43861">
    <property type="entry name" value="TRANS-ACONITATE 2-METHYLTRANSFERASE-RELATED"/>
    <property type="match status" value="1"/>
</dbReference>
<dbReference type="Proteomes" id="UP000696280">
    <property type="component" value="Unassembled WGS sequence"/>
</dbReference>
<feature type="domain" description="Methyltransferase type 12" evidence="1">
    <location>
        <begin position="94"/>
        <end position="204"/>
    </location>
</feature>
<evidence type="ECO:0000313" key="2">
    <source>
        <dbReference type="EMBL" id="CAG8957711.1"/>
    </source>
</evidence>
<dbReference type="AlphaFoldDB" id="A0A9N9PS77"/>
<dbReference type="InterPro" id="IPR029063">
    <property type="entry name" value="SAM-dependent_MTases_sf"/>
</dbReference>
<dbReference type="EMBL" id="CAJVRL010000081">
    <property type="protein sequence ID" value="CAG8957711.1"/>
    <property type="molecule type" value="Genomic_DNA"/>
</dbReference>
<organism evidence="2 3">
    <name type="scientific">Hymenoscyphus fraxineus</name>
    <dbReference type="NCBI Taxonomy" id="746836"/>
    <lineage>
        <taxon>Eukaryota</taxon>
        <taxon>Fungi</taxon>
        <taxon>Dikarya</taxon>
        <taxon>Ascomycota</taxon>
        <taxon>Pezizomycotina</taxon>
        <taxon>Leotiomycetes</taxon>
        <taxon>Helotiales</taxon>
        <taxon>Helotiaceae</taxon>
        <taxon>Hymenoscyphus</taxon>
    </lineage>
</organism>
<dbReference type="InterPro" id="IPR013217">
    <property type="entry name" value="Methyltransf_12"/>
</dbReference>
<protein>
    <recommendedName>
        <fullName evidence="1">Methyltransferase type 12 domain-containing protein</fullName>
    </recommendedName>
</protein>